<dbReference type="Gramene" id="Jr16_07590_p1">
    <property type="protein sequence ID" value="cds.Jr16_07590_p1"/>
    <property type="gene ID" value="Jr16_07590"/>
</dbReference>
<evidence type="ECO:0000313" key="3">
    <source>
        <dbReference type="RefSeq" id="XP_018840203.1"/>
    </source>
</evidence>
<evidence type="ECO:0000313" key="2">
    <source>
        <dbReference type="Proteomes" id="UP000235220"/>
    </source>
</evidence>
<proteinExistence type="predicted"/>
<dbReference type="AlphaFoldDB" id="A0A2I4G8H5"/>
<dbReference type="InterPro" id="IPR056924">
    <property type="entry name" value="SH3_Tf2-1"/>
</dbReference>
<dbReference type="KEGG" id="jre:109005644"/>
<dbReference type="Pfam" id="PF24626">
    <property type="entry name" value="SH3_Tf2-1"/>
    <property type="match status" value="1"/>
</dbReference>
<organism evidence="2 3">
    <name type="scientific">Juglans regia</name>
    <name type="common">English walnut</name>
    <dbReference type="NCBI Taxonomy" id="51240"/>
    <lineage>
        <taxon>Eukaryota</taxon>
        <taxon>Viridiplantae</taxon>
        <taxon>Streptophyta</taxon>
        <taxon>Embryophyta</taxon>
        <taxon>Tracheophyta</taxon>
        <taxon>Spermatophyta</taxon>
        <taxon>Magnoliopsida</taxon>
        <taxon>eudicotyledons</taxon>
        <taxon>Gunneridae</taxon>
        <taxon>Pentapetalae</taxon>
        <taxon>rosids</taxon>
        <taxon>fabids</taxon>
        <taxon>Fagales</taxon>
        <taxon>Juglandaceae</taxon>
        <taxon>Juglans</taxon>
    </lineage>
</organism>
<dbReference type="OrthoDB" id="1939135at2759"/>
<dbReference type="GeneID" id="109005644"/>
<dbReference type="PANTHER" id="PTHR46148">
    <property type="entry name" value="CHROMO DOMAIN-CONTAINING PROTEIN"/>
    <property type="match status" value="1"/>
</dbReference>
<dbReference type="Proteomes" id="UP000235220">
    <property type="component" value="Chromosome 16"/>
</dbReference>
<dbReference type="STRING" id="51240.A0A2I4G8H5"/>
<protein>
    <submittedName>
        <fullName evidence="3">Uncharacterized protein LOC109005644</fullName>
    </submittedName>
</protein>
<keyword evidence="2" id="KW-1185">Reference proteome</keyword>
<reference evidence="3" key="1">
    <citation type="submission" date="2025-08" db="UniProtKB">
        <authorList>
            <consortium name="RefSeq"/>
        </authorList>
    </citation>
    <scope>IDENTIFICATION</scope>
    <source>
        <tissue evidence="3">Leaves</tissue>
    </source>
</reference>
<gene>
    <name evidence="3" type="primary">LOC109005644</name>
</gene>
<sequence length="137" mass="15829">MYVKVSPMKGVTRFGKKGKLSPRYEGPFEVMERVGAVAYRLELPVEMQGMHNFFHVSSLKKSFGERQPVVVEAGSIRLQPNLSYKEWPVQIMDGKEQQLSNQKVSLVKVLWTNPALQEATWKREDLMRTKHPHLFVT</sequence>
<dbReference type="RefSeq" id="XP_018840203.1">
    <property type="nucleotide sequence ID" value="XM_018984658.1"/>
</dbReference>
<name>A0A2I4G8H5_JUGRE</name>
<dbReference type="PANTHER" id="PTHR46148:SF60">
    <property type="entry name" value="CHROMO DOMAIN-CONTAINING PROTEIN"/>
    <property type="match status" value="1"/>
</dbReference>
<feature type="domain" description="Tf2-1-like SH3-like" evidence="1">
    <location>
        <begin position="2"/>
        <end position="61"/>
    </location>
</feature>
<evidence type="ECO:0000259" key="1">
    <source>
        <dbReference type="Pfam" id="PF24626"/>
    </source>
</evidence>
<accession>A0A2I4G8H5</accession>